<feature type="domain" description="DUF6878" evidence="1">
    <location>
        <begin position="89"/>
        <end position="122"/>
    </location>
</feature>
<dbReference type="OrthoDB" id="7259981at2"/>
<name>A0A517QK91_9PLAN</name>
<dbReference type="AlphaFoldDB" id="A0A517QK91"/>
<reference evidence="2 3" key="1">
    <citation type="submission" date="2019-02" db="EMBL/GenBank/DDBJ databases">
        <title>Deep-cultivation of Planctomycetes and their phenomic and genomic characterization uncovers novel biology.</title>
        <authorList>
            <person name="Wiegand S."/>
            <person name="Jogler M."/>
            <person name="Boedeker C."/>
            <person name="Pinto D."/>
            <person name="Vollmers J."/>
            <person name="Rivas-Marin E."/>
            <person name="Kohn T."/>
            <person name="Peeters S.H."/>
            <person name="Heuer A."/>
            <person name="Rast P."/>
            <person name="Oberbeckmann S."/>
            <person name="Bunk B."/>
            <person name="Jeske O."/>
            <person name="Meyerdierks A."/>
            <person name="Storesund J.E."/>
            <person name="Kallscheuer N."/>
            <person name="Luecker S."/>
            <person name="Lage O.M."/>
            <person name="Pohl T."/>
            <person name="Merkel B.J."/>
            <person name="Hornburger P."/>
            <person name="Mueller R.-W."/>
            <person name="Bruemmer F."/>
            <person name="Labrenz M."/>
            <person name="Spormann A.M."/>
            <person name="Op den Camp H."/>
            <person name="Overmann J."/>
            <person name="Amann R."/>
            <person name="Jetten M.S.M."/>
            <person name="Mascher T."/>
            <person name="Medema M.H."/>
            <person name="Devos D.P."/>
            <person name="Kaster A.-K."/>
            <person name="Ovreas L."/>
            <person name="Rohde M."/>
            <person name="Galperin M.Y."/>
            <person name="Jogler C."/>
        </authorList>
    </citation>
    <scope>NUCLEOTIDE SEQUENCE [LARGE SCALE GENOMIC DNA]</scope>
    <source>
        <strain evidence="2 3">Mal48</strain>
    </source>
</reference>
<keyword evidence="3" id="KW-1185">Reference proteome</keyword>
<organism evidence="2 3">
    <name type="scientific">Thalassoglobus polymorphus</name>
    <dbReference type="NCBI Taxonomy" id="2527994"/>
    <lineage>
        <taxon>Bacteria</taxon>
        <taxon>Pseudomonadati</taxon>
        <taxon>Planctomycetota</taxon>
        <taxon>Planctomycetia</taxon>
        <taxon>Planctomycetales</taxon>
        <taxon>Planctomycetaceae</taxon>
        <taxon>Thalassoglobus</taxon>
    </lineage>
</organism>
<gene>
    <name evidence="2" type="ORF">Mal48_11850</name>
</gene>
<accession>A0A517QK91</accession>
<dbReference type="InterPro" id="IPR049243">
    <property type="entry name" value="DUF6878"/>
</dbReference>
<evidence type="ECO:0000313" key="3">
    <source>
        <dbReference type="Proteomes" id="UP000315724"/>
    </source>
</evidence>
<evidence type="ECO:0000259" key="1">
    <source>
        <dbReference type="Pfam" id="PF21798"/>
    </source>
</evidence>
<feature type="domain" description="DUF6878" evidence="1">
    <location>
        <begin position="34"/>
        <end position="82"/>
    </location>
</feature>
<sequence length="130" mass="14597">MPDAEPLADALSCWQKKQREQELIAREKLRDACNQLADLGVDKVVISYDGYGDSGTVESPIAYCGEDSFDLSDELKEVLTDTADANLPCGWEINDGAFGELTLDVQARKLTREHNWRVTEYQTEEEDIPL</sequence>
<dbReference type="Pfam" id="PF21798">
    <property type="entry name" value="DUF6878"/>
    <property type="match status" value="2"/>
</dbReference>
<evidence type="ECO:0000313" key="2">
    <source>
        <dbReference type="EMBL" id="QDT31947.1"/>
    </source>
</evidence>
<dbReference type="RefSeq" id="WP_145196898.1">
    <property type="nucleotide sequence ID" value="NZ_CP036267.1"/>
</dbReference>
<dbReference type="EMBL" id="CP036267">
    <property type="protein sequence ID" value="QDT31947.1"/>
    <property type="molecule type" value="Genomic_DNA"/>
</dbReference>
<proteinExistence type="predicted"/>
<dbReference type="Proteomes" id="UP000315724">
    <property type="component" value="Chromosome"/>
</dbReference>
<protein>
    <recommendedName>
        <fullName evidence="1">DUF6878 domain-containing protein</fullName>
    </recommendedName>
</protein>
<dbReference type="KEGG" id="tpol:Mal48_11850"/>